<dbReference type="Pfam" id="PF17408">
    <property type="entry name" value="MCD_N"/>
    <property type="match status" value="1"/>
</dbReference>
<organism evidence="1">
    <name type="scientific">Cyprideis torosa</name>
    <dbReference type="NCBI Taxonomy" id="163714"/>
    <lineage>
        <taxon>Eukaryota</taxon>
        <taxon>Metazoa</taxon>
        <taxon>Ecdysozoa</taxon>
        <taxon>Arthropoda</taxon>
        <taxon>Crustacea</taxon>
        <taxon>Oligostraca</taxon>
        <taxon>Ostracoda</taxon>
        <taxon>Podocopa</taxon>
        <taxon>Podocopida</taxon>
        <taxon>Cytherocopina</taxon>
        <taxon>Cytheroidea</taxon>
        <taxon>Cytherideidae</taxon>
        <taxon>Cyprideis</taxon>
    </lineage>
</organism>
<dbReference type="InterPro" id="IPR042303">
    <property type="entry name" value="Malonyl_CoA_deC_C_sf"/>
</dbReference>
<dbReference type="GO" id="GO:2001294">
    <property type="term" value="P:malonyl-CoA catabolic process"/>
    <property type="evidence" value="ECO:0007669"/>
    <property type="project" value="TreeGrafter"/>
</dbReference>
<sequence>MIQFRNSYYAADEHGKNQAILAVVKNCGANATSIREAISRFNENSDPWKLREACTPSYVKIFRRLVEQVDGFKFLIDFRQDVLFAIRKMSAVDYEDYKAEELRELRAMEGALKDLLSLLFSTGLMELHRVTWTSPCLLLQRISEYEAVHPVRSWADLKHRVGPYRRCFVFLHGAMPTCDPLVILHTALTTEIPGSITDVIQRSRHEQDGFSVDAKEDPAEVKAAIFYSISSTQKGLTGIDMGNSLIKQVVQSLRNEFPELNVFSTLSPVPGFREYLLENLDRCSKGLHTSLSRLPPEEMAILLSSLPQLRDGSWLRQRASSNSGERKSFSTDDEVLRRALTRACVLYLCWEKRRGYCLNPVANFHMRNGAELWRINFLGDPSSRGIRNAFGFMVNYRYFLSNLNENSRRYMEREPIALSDDVRSWLPVDESWNGTCE</sequence>
<dbReference type="EMBL" id="OB660493">
    <property type="protein sequence ID" value="CAD7225067.1"/>
    <property type="molecule type" value="Genomic_DNA"/>
</dbReference>
<dbReference type="Pfam" id="PF05292">
    <property type="entry name" value="MCD"/>
    <property type="match status" value="1"/>
</dbReference>
<dbReference type="PANTHER" id="PTHR28641">
    <property type="match status" value="1"/>
</dbReference>
<dbReference type="GO" id="GO:0005782">
    <property type="term" value="C:peroxisomal matrix"/>
    <property type="evidence" value="ECO:0007669"/>
    <property type="project" value="TreeGrafter"/>
</dbReference>
<dbReference type="AlphaFoldDB" id="A0A7R8W554"/>
<dbReference type="InterPro" id="IPR035372">
    <property type="entry name" value="MCD_N"/>
</dbReference>
<dbReference type="PANTHER" id="PTHR28641:SF1">
    <property type="entry name" value="MALONYL-COA DECARBOXYLASE, MITOCHONDRIAL"/>
    <property type="match status" value="1"/>
</dbReference>
<dbReference type="GO" id="GO:0050080">
    <property type="term" value="F:malonyl-CoA decarboxylase activity"/>
    <property type="evidence" value="ECO:0007669"/>
    <property type="project" value="InterPro"/>
</dbReference>
<evidence type="ECO:0000313" key="1">
    <source>
        <dbReference type="EMBL" id="CAD7225067.1"/>
    </source>
</evidence>
<accession>A0A7R8W554</accession>
<dbReference type="InterPro" id="IPR007956">
    <property type="entry name" value="Malonyl_CoA_deC_C"/>
</dbReference>
<reference evidence="1" key="1">
    <citation type="submission" date="2020-11" db="EMBL/GenBank/DDBJ databases">
        <authorList>
            <person name="Tran Van P."/>
        </authorList>
    </citation>
    <scope>NUCLEOTIDE SEQUENCE</scope>
</reference>
<name>A0A7R8W554_9CRUS</name>
<gene>
    <name evidence="1" type="ORF">CTOB1V02_LOCUS3015</name>
</gene>
<proteinExistence type="predicted"/>
<dbReference type="GO" id="GO:0006085">
    <property type="term" value="P:acetyl-CoA biosynthetic process"/>
    <property type="evidence" value="ECO:0007669"/>
    <property type="project" value="TreeGrafter"/>
</dbReference>
<protein>
    <submittedName>
        <fullName evidence="1">Uncharacterized protein</fullName>
    </submittedName>
</protein>
<dbReference type="OrthoDB" id="426718at2759"/>
<dbReference type="Gene3D" id="1.20.140.90">
    <property type="entry name" value="Malonyl-CoA decarboxylase, oligemerization domain"/>
    <property type="match status" value="1"/>
</dbReference>
<dbReference type="GO" id="GO:0006633">
    <property type="term" value="P:fatty acid biosynthetic process"/>
    <property type="evidence" value="ECO:0007669"/>
    <property type="project" value="InterPro"/>
</dbReference>
<dbReference type="InterPro" id="IPR038917">
    <property type="entry name" value="Malonyl_CoA_deC"/>
</dbReference>
<dbReference type="InterPro" id="IPR038351">
    <property type="entry name" value="MCD_N_sf"/>
</dbReference>
<dbReference type="GO" id="GO:0005759">
    <property type="term" value="C:mitochondrial matrix"/>
    <property type="evidence" value="ECO:0007669"/>
    <property type="project" value="TreeGrafter"/>
</dbReference>
<dbReference type="FunFam" id="3.40.630.150:FF:000001">
    <property type="entry name" value="Malonyl-CoA decarboxylase, mitochondrial"/>
    <property type="match status" value="1"/>
</dbReference>
<dbReference type="Gene3D" id="3.40.630.150">
    <property type="entry name" value="Malonyl-CoA decarboxylase, catalytic domain"/>
    <property type="match status" value="1"/>
</dbReference>